<organism evidence="2 3">
    <name type="scientific">Sutcliffiella rhizosphaerae</name>
    <dbReference type="NCBI Taxonomy" id="2880967"/>
    <lineage>
        <taxon>Bacteria</taxon>
        <taxon>Bacillati</taxon>
        <taxon>Bacillota</taxon>
        <taxon>Bacilli</taxon>
        <taxon>Bacillales</taxon>
        <taxon>Bacillaceae</taxon>
        <taxon>Sutcliffiella</taxon>
    </lineage>
</organism>
<accession>A0ABN8A6N7</accession>
<evidence type="ECO:0000259" key="1">
    <source>
        <dbReference type="Pfam" id="PF00534"/>
    </source>
</evidence>
<dbReference type="InterPro" id="IPR001296">
    <property type="entry name" value="Glyco_trans_1"/>
</dbReference>
<keyword evidence="2" id="KW-0328">Glycosyltransferase</keyword>
<evidence type="ECO:0000313" key="3">
    <source>
        <dbReference type="Proteomes" id="UP000789833"/>
    </source>
</evidence>
<dbReference type="EC" id="2.4.1.291" evidence="2"/>
<keyword evidence="2" id="KW-0808">Transferase</keyword>
<dbReference type="Proteomes" id="UP000789833">
    <property type="component" value="Unassembled WGS sequence"/>
</dbReference>
<dbReference type="SUPFAM" id="SSF53756">
    <property type="entry name" value="UDP-Glycosyltransferase/glycogen phosphorylase"/>
    <property type="match status" value="1"/>
</dbReference>
<feature type="domain" description="Glycosyl transferase family 1" evidence="1">
    <location>
        <begin position="218"/>
        <end position="370"/>
    </location>
</feature>
<gene>
    <name evidence="2" type="primary">pglJ_1</name>
    <name evidence="2" type="ORF">BACCIP111883_01513</name>
</gene>
<protein>
    <submittedName>
        <fullName evidence="2">N-acetylgalactosamine-N, N'-diacetylbacillosaminyl-diphospho-undecaprenol 4-alpha-N-acetylgalactosaminyltransferase</fullName>
        <ecNumber evidence="2">2.4.1.291</ecNumber>
    </submittedName>
</protein>
<comment type="caution">
    <text evidence="2">The sequence shown here is derived from an EMBL/GenBank/DDBJ whole genome shotgun (WGS) entry which is preliminary data.</text>
</comment>
<dbReference type="GO" id="GO:0016757">
    <property type="term" value="F:glycosyltransferase activity"/>
    <property type="evidence" value="ECO:0007669"/>
    <property type="project" value="UniProtKB-KW"/>
</dbReference>
<dbReference type="PANTHER" id="PTHR12526">
    <property type="entry name" value="GLYCOSYLTRANSFERASE"/>
    <property type="match status" value="1"/>
</dbReference>
<reference evidence="2 3" key="1">
    <citation type="submission" date="2021-10" db="EMBL/GenBank/DDBJ databases">
        <authorList>
            <person name="Criscuolo A."/>
        </authorList>
    </citation>
    <scope>NUCLEOTIDE SEQUENCE [LARGE SCALE GENOMIC DNA]</scope>
    <source>
        <strain evidence="3">CIP 111883</strain>
    </source>
</reference>
<sequence>MNKKSILFIIDSLHIGGAEKSLVSLLNNIDFSIYDIHLIMFKKGGELENLLPQSVNILETPGYFLATRNNGIKQFLYTFFRLKTSIKLRLNKFRKDPFHSEQVVYESIKTILNPIEKRYDVAIAYSQGMPTYFVCDKVNSGKKIAWINTDYKNTLYNKDLDYSFYQKFNEIIAVSENTRESVVHSKEEYKDKLDVIKDIVDPELIIRMSNEYSVSEFEKSHINILTVGRLATVKGYDKAIKVAALLKEEGYKFKWVVVGEGPERHKLQTQINKLNLNDHFLLIGEKLNPYVYMKSCDIYVQTSLKEGFGLTVSEAKILKRPIICTNFPTAKEIINHEIDGLIVEHDIHSIFKGVKRCIDDDAFRARIVNNLEISKKYNTLNEIGQFYKKING</sequence>
<keyword evidence="3" id="KW-1185">Reference proteome</keyword>
<dbReference type="EMBL" id="CAKJTJ010000006">
    <property type="protein sequence ID" value="CAG9620743.1"/>
    <property type="molecule type" value="Genomic_DNA"/>
</dbReference>
<dbReference type="Gene3D" id="3.40.50.2000">
    <property type="entry name" value="Glycogen Phosphorylase B"/>
    <property type="match status" value="2"/>
</dbReference>
<proteinExistence type="predicted"/>
<dbReference type="Pfam" id="PF00534">
    <property type="entry name" value="Glycos_transf_1"/>
    <property type="match status" value="1"/>
</dbReference>
<name>A0ABN8A6N7_9BACI</name>
<dbReference type="CDD" id="cd03811">
    <property type="entry name" value="GT4_GT28_WabH-like"/>
    <property type="match status" value="1"/>
</dbReference>
<evidence type="ECO:0000313" key="2">
    <source>
        <dbReference type="EMBL" id="CAG9620743.1"/>
    </source>
</evidence>